<evidence type="ECO:0000259" key="2">
    <source>
        <dbReference type="Pfam" id="PF22905"/>
    </source>
</evidence>
<dbReference type="OrthoDB" id="4509678at2"/>
<dbReference type="EMBL" id="MIHA01000013">
    <property type="protein sequence ID" value="ODQ88745.1"/>
    <property type="molecule type" value="Genomic_DNA"/>
</dbReference>
<dbReference type="InterPro" id="IPR054469">
    <property type="entry name" value="Pred_hydrolase_N"/>
</dbReference>
<dbReference type="RefSeq" id="WP_069415000.1">
    <property type="nucleotide sequence ID" value="NZ_JACKUL010000031.1"/>
</dbReference>
<gene>
    <name evidence="3" type="ORF">BHQ18_17970</name>
</gene>
<proteinExistence type="predicted"/>
<evidence type="ECO:0000313" key="3">
    <source>
        <dbReference type="EMBL" id="ODQ88745.1"/>
    </source>
</evidence>
<evidence type="ECO:0000256" key="1">
    <source>
        <dbReference type="SAM" id="MobiDB-lite"/>
    </source>
</evidence>
<organism evidence="3 4">
    <name type="scientific">Mycolicibacterium flavescens</name>
    <name type="common">Mycobacterium flavescens</name>
    <dbReference type="NCBI Taxonomy" id="1776"/>
    <lineage>
        <taxon>Bacteria</taxon>
        <taxon>Bacillati</taxon>
        <taxon>Actinomycetota</taxon>
        <taxon>Actinomycetes</taxon>
        <taxon>Mycobacteriales</taxon>
        <taxon>Mycobacteriaceae</taxon>
        <taxon>Mycolicibacterium</taxon>
    </lineage>
</organism>
<comment type="caution">
    <text evidence="3">The sequence shown here is derived from an EMBL/GenBank/DDBJ whole genome shotgun (WGS) entry which is preliminary data.</text>
</comment>
<dbReference type="AlphaFoldDB" id="A0A1E3RFT5"/>
<feature type="region of interest" description="Disordered" evidence="1">
    <location>
        <begin position="200"/>
        <end position="221"/>
    </location>
</feature>
<accession>A0A1E3RFT5</accession>
<keyword evidence="4" id="KW-1185">Reference proteome</keyword>
<name>A0A1E3RFT5_MYCFV</name>
<protein>
    <recommendedName>
        <fullName evidence="2">Predicted hydrolase N-terminal domain-containing protein</fullName>
    </recommendedName>
</protein>
<reference evidence="4" key="1">
    <citation type="submission" date="2016-09" db="EMBL/GenBank/DDBJ databases">
        <authorList>
            <person name="Greninger A.L."/>
            <person name="Jerome K.R."/>
            <person name="Mcnair B."/>
            <person name="Wallis C."/>
            <person name="Fang F."/>
        </authorList>
    </citation>
    <scope>NUCLEOTIDE SEQUENCE [LARGE SCALE GENOMIC DNA]</scope>
    <source>
        <strain evidence="4">M6</strain>
    </source>
</reference>
<dbReference type="STRING" id="1776.BHQ18_17970"/>
<evidence type="ECO:0000313" key="4">
    <source>
        <dbReference type="Proteomes" id="UP000094053"/>
    </source>
</evidence>
<sequence length="502" mass="52371">MELRHLSIEELIASAGGDPWQLDGTVQSGSPGEISELATAFHNAGVCMGETSDEFNQAKKRFESAWDREGGGDHPINDSAEVRRATSSLNLDREQLAKIAVDLQRISASLAETQQSSAASISSLEASLQQIDNAIEAAIQQSAMAFDESDLAPLKALAVQEIEAALSEIGSSRDEYAGELTRAMTSMQAEGYMPDEVDRADGDGTDKDGAAQHEARGYDAQQRTADEALINSEGPMTPEKEAAAARLRDFATIQDPSADPAAVRLAGERLDDFEVAYQPPGSLPRDPILGSDPQRRALVRQEWQRQLEIGSPWMPPMTPDEATAWMDEQEALARIEAMELTIEGLQSQGLSRHAAEDVAGAMSRGLSMSDLAYAGEVAGPLSEIKQVDGALSDGKHSLPWERYRTADLKAIANVGKTFGALGSAAEFAVAYAEWRNGAGAGQAFGSAAGSVGGGFLIGMAGGAFGGAALGPGGAFVGAVVGGLVGATGGKAGGSALGSLFDK</sequence>
<dbReference type="Pfam" id="PF22905">
    <property type="entry name" value="Hydro_N_hd"/>
    <property type="match status" value="1"/>
</dbReference>
<dbReference type="Proteomes" id="UP000094053">
    <property type="component" value="Unassembled WGS sequence"/>
</dbReference>
<feature type="domain" description="Predicted hydrolase N-terminal" evidence="2">
    <location>
        <begin position="1"/>
        <end position="188"/>
    </location>
</feature>
<feature type="compositionally biased region" description="Basic and acidic residues" evidence="1">
    <location>
        <begin position="200"/>
        <end position="217"/>
    </location>
</feature>